<gene>
    <name evidence="7" type="primary">ERG27</name>
    <name evidence="7" type="ORF">LHYA1_G001864</name>
</gene>
<dbReference type="PANTHER" id="PTHR43647">
    <property type="entry name" value="DEHYDROGENASE"/>
    <property type="match status" value="1"/>
</dbReference>
<dbReference type="RefSeq" id="XP_031008213.1">
    <property type="nucleotide sequence ID" value="XM_031146843.1"/>
</dbReference>
<dbReference type="PANTHER" id="PTHR43647:SF1">
    <property type="entry name" value="3-KETO-STEROID REDUCTASE ERG27"/>
    <property type="match status" value="1"/>
</dbReference>
<dbReference type="GO" id="GO:0000253">
    <property type="term" value="F:3-beta-hydroxysteroid 3-dehydrogenase (NADP+) activity"/>
    <property type="evidence" value="ECO:0007669"/>
    <property type="project" value="TreeGrafter"/>
</dbReference>
<dbReference type="EMBL" id="QGMH01000018">
    <property type="protein sequence ID" value="TVY29426.1"/>
    <property type="molecule type" value="Genomic_DNA"/>
</dbReference>
<evidence type="ECO:0000256" key="2">
    <source>
        <dbReference type="ARBA" id="ARBA00022857"/>
    </source>
</evidence>
<keyword evidence="1" id="KW-0444">Lipid biosynthesis</keyword>
<keyword evidence="5" id="KW-0443">Lipid metabolism</keyword>
<dbReference type="Gene3D" id="3.40.50.720">
    <property type="entry name" value="NAD(P)-binding Rossmann-like Domain"/>
    <property type="match status" value="1"/>
</dbReference>
<dbReference type="GeneID" id="41982062"/>
<dbReference type="SUPFAM" id="SSF51735">
    <property type="entry name" value="NAD(P)-binding Rossmann-fold domains"/>
    <property type="match status" value="2"/>
</dbReference>
<evidence type="ECO:0000313" key="7">
    <source>
        <dbReference type="EMBL" id="TVY29426.1"/>
    </source>
</evidence>
<comment type="caution">
    <text evidence="7">The sequence shown here is derived from an EMBL/GenBank/DDBJ whole genome shotgun (WGS) entry which is preliminary data.</text>
</comment>
<keyword evidence="4" id="KW-0560">Oxidoreductase</keyword>
<protein>
    <submittedName>
        <fullName evidence="7">3-keto-steroid reductase</fullName>
    </submittedName>
</protein>
<organism evidence="7 8">
    <name type="scientific">Lachnellula hyalina</name>
    <dbReference type="NCBI Taxonomy" id="1316788"/>
    <lineage>
        <taxon>Eukaryota</taxon>
        <taxon>Fungi</taxon>
        <taxon>Dikarya</taxon>
        <taxon>Ascomycota</taxon>
        <taxon>Pezizomycotina</taxon>
        <taxon>Leotiomycetes</taxon>
        <taxon>Helotiales</taxon>
        <taxon>Lachnaceae</taxon>
        <taxon>Lachnellula</taxon>
    </lineage>
</organism>
<dbReference type="AlphaFoldDB" id="A0A8H8U2M1"/>
<evidence type="ECO:0000256" key="3">
    <source>
        <dbReference type="ARBA" id="ARBA00022955"/>
    </source>
</evidence>
<dbReference type="Proteomes" id="UP000431533">
    <property type="component" value="Unassembled WGS sequence"/>
</dbReference>
<evidence type="ECO:0000256" key="1">
    <source>
        <dbReference type="ARBA" id="ARBA00022516"/>
    </source>
</evidence>
<accession>A0A8H8U2M1</accession>
<dbReference type="GO" id="GO:0005811">
    <property type="term" value="C:lipid droplet"/>
    <property type="evidence" value="ECO:0007669"/>
    <property type="project" value="TreeGrafter"/>
</dbReference>
<reference evidence="7 8" key="1">
    <citation type="submission" date="2018-05" db="EMBL/GenBank/DDBJ databases">
        <title>Genome sequencing and assembly of the regulated plant pathogen Lachnellula willkommii and related sister species for the development of diagnostic species identification markers.</title>
        <authorList>
            <person name="Giroux E."/>
            <person name="Bilodeau G."/>
        </authorList>
    </citation>
    <scope>NUCLEOTIDE SEQUENCE [LARGE SCALE GENOMIC DNA]</scope>
    <source>
        <strain evidence="7 8">CBS 185.66</strain>
    </source>
</reference>
<comment type="similarity">
    <text evidence="6">Belongs to the short-chain dehydrogenases/reductases (SDR) family. ERG27 subfamily.</text>
</comment>
<dbReference type="GO" id="GO:0006696">
    <property type="term" value="P:ergosterol biosynthetic process"/>
    <property type="evidence" value="ECO:0007669"/>
    <property type="project" value="TreeGrafter"/>
</dbReference>
<sequence>MGLPPWETSDSQLFALITGANSGLGFSIASRLIDEFLTSPSTSPNKHLVLVLCTRTPIKTRYTISRLRSHLRKLVEYSAFATSLREKAKAQGTEYRWEEVVQRVHFLGVEADLCNLRSVYALADRLVNGTIGSPDATTIDGLRLPHGSPGTQSFSEDATQDRWALSKERGSIGAQRSWGWGLSGLRLPRLDVVILSAGMGGWVGVDWLPAVRDVLFDTVEAVTWPKFKLPNVGAVVRSQSSFKAKKLSDEEEKPLLSNQAKPDEPPLGEVFCSNVFGHYILAHELMPLLSRPASSSSHAGGKIIWVSSVEALSEHLNIDDIQGLESQTPYEDTKRLIDVLSLTSSLPSTQRIVAPFFDSSNIVTKTESDAGEEKLPSVKPTMYLTHPGIFASEIMPLNVFLVWIYKFVFLFVRWLGSPWHTIEPYKAAVAPVWLALTDTEKLDVIEGDGTKKAKWGSATDRGGEERVMKTEVAGWGWDGTLENADDIARRKGRKRGVVDMTKEAREDFEVLGIKCWSQMEDLRKKWEDILGVKSSKKV</sequence>
<dbReference type="OrthoDB" id="9989144at2759"/>
<dbReference type="GO" id="GO:0005789">
    <property type="term" value="C:endoplasmic reticulum membrane"/>
    <property type="evidence" value="ECO:0007669"/>
    <property type="project" value="TreeGrafter"/>
</dbReference>
<evidence type="ECO:0000313" key="8">
    <source>
        <dbReference type="Proteomes" id="UP000431533"/>
    </source>
</evidence>
<keyword evidence="8" id="KW-1185">Reference proteome</keyword>
<keyword evidence="3" id="KW-0752">Steroid biosynthesis</keyword>
<dbReference type="GO" id="GO:0005741">
    <property type="term" value="C:mitochondrial outer membrane"/>
    <property type="evidence" value="ECO:0007669"/>
    <property type="project" value="TreeGrafter"/>
</dbReference>
<dbReference type="InterPro" id="IPR051593">
    <property type="entry name" value="Ergosterol_Biosynth_ERG27"/>
</dbReference>
<evidence type="ECO:0000256" key="6">
    <source>
        <dbReference type="ARBA" id="ARBA00023593"/>
    </source>
</evidence>
<evidence type="ECO:0000256" key="4">
    <source>
        <dbReference type="ARBA" id="ARBA00023002"/>
    </source>
</evidence>
<evidence type="ECO:0000256" key="5">
    <source>
        <dbReference type="ARBA" id="ARBA00023098"/>
    </source>
</evidence>
<name>A0A8H8U2M1_9HELO</name>
<proteinExistence type="inferred from homology"/>
<dbReference type="InterPro" id="IPR036291">
    <property type="entry name" value="NAD(P)-bd_dom_sf"/>
</dbReference>
<keyword evidence="2" id="KW-0521">NADP</keyword>